<accession>A0AAE0BJI9</accession>
<sequence>YVGPSPRHDLRSKKFFNSGFYTAGLYQAAQQYIASALPYWNRTRGRDHMFVMGHDEGACFAPKEIWPSILLTHWGRITPGPPNSTHTFRMHQWDRLPPAVRRRRYGEHACHDPAKDVVLPAWRRPSHFIRSRLLNTSAAAMSPEKYLFFFRGDLGAHNSNYSMGIRQQVAALAQALNRTDVVMARGRAEGYSVSLSLARFCGVFPGNGWSGRMEDALLHGCIPVIIQDDIHVAYESDLDLTAIAAEVSRMQAAIAAIWPRFAYVDAFQAEQSFRRKKGWRPEPVIDKIVLAAAGRADAISTLMELEPQSGKGKANKPEAASKFLADLSAGKYDGTFFDVNQTCSKTTNLARLNPDVEPKVVQDLLKKHNELVEWQETAAEAQESGIKTLAEAAGETGGDVDEEEEEKQEGESGGDDDKEEAGEEEEEEKEEGEEPVVEEKDEEEKEEEEEEDEEEEAKFDFEKESEEDRETRGTLRNGTQQKAAVKESIGIGQFLKMNEEALKPGVWHHVHNVVSLERNRSANQPGKLDAILQSVGARAPEKRKLQRPTAWTAGGFVHSKQGASKSEDLSCKRQFETLDKADDVFFSVKQQLEGLEQPASMAEEELTKIKKIKAAVEEGMLWAETQAQVVDIAFKFGWPTAQEFEGEPVVVTEEQEKRLKQAKKAVAERYAKIEKEKAGKKNLNKPFVGGQFHDCPSEFDEAAVPAVTTAAPKITGRLRQRSGFWRSFASALVVTWVLFGVPLTWINGPPPSSFFPNSPTALAEEEFVTEAVLGLVQSGAAEEWYTRPEVISPLAVAYRDTGPDSPPKKRLIWNGRFYVFKALPFGLAPAPFFFTKITNELAARWRRQGAGLVHYLDDFLFIQGRSGRPFAVEQASVLQDVEDSGFLINKEKSTLDFQQLIEFLGVGIDSVRGVFFVPQKKWDSFQARVAFTLNRQWTSPRELSRLAGKIQSFTLALGKVCQMFSREMYFEVESHSSWDRPIPLTEAVAGELRFWQSVQRRQFEAPIWPVFLAFRNRMWTDAGGTGWGAVLEAVTGRLEQVARGHLSLAERDASSTHREMVGYLQALRLGVSLYPVWVPRELNAQADYLAGIYDGDDWQLNPHWFHWLDSLWGPHTVDRFGTDKNALLPRFNNRLVVGEQLVQPSLRLGRQALGGGHHESAFWRQVEVSPRDPLEQELLRSMKTDMVTTRAVGSWCNSYLGAFGRFSRWCRERQPPRDPCAALAVKVALYLRFLTNRAETYSVVKTASGAIFSVHEVALVPRDQNPTKSELCKAVREQAKRKFGLGVRNRKAAMPVALLAVGIRLYHSNSKGCFSIIRLTVACMGAVMWAGCLRYSDMKMVWVGAMRFYSTHMVFLLCQRKNDQYRDGDVVYVSRGSGKHFCPVDLAETLIEAGQLSGAVNLFQGWDGRKAVKDPQVPLNGRHMDYHVCRREIVRMVAQGTGKTEEEVRKVFGTQSMRSGGATVVARKVSFEDFMRHGHWMTAASAATRYIEPSTEERVAVTVAADY</sequence>
<dbReference type="Gene3D" id="1.10.150.130">
    <property type="match status" value="1"/>
</dbReference>
<comment type="caution">
    <text evidence="5">The sequence shown here is derived from an EMBL/GenBank/DDBJ whole genome shotgun (WGS) entry which is preliminary data.</text>
</comment>
<dbReference type="PANTHER" id="PTHR33050">
    <property type="entry name" value="REVERSE TRANSCRIPTASE DOMAIN-CONTAINING PROTEIN"/>
    <property type="match status" value="1"/>
</dbReference>
<protein>
    <recommendedName>
        <fullName evidence="7">Exostosin GT47 domain-containing protein</fullName>
    </recommendedName>
</protein>
<dbReference type="InterPro" id="IPR013762">
    <property type="entry name" value="Integrase-like_cat_sf"/>
</dbReference>
<keyword evidence="6" id="KW-1185">Reference proteome</keyword>
<dbReference type="InterPro" id="IPR000477">
    <property type="entry name" value="RT_dom"/>
</dbReference>
<dbReference type="InterPro" id="IPR052055">
    <property type="entry name" value="Hepadnavirus_pol/RT"/>
</dbReference>
<evidence type="ECO:0000256" key="2">
    <source>
        <dbReference type="SAM" id="MobiDB-lite"/>
    </source>
</evidence>
<dbReference type="Gene3D" id="1.10.443.10">
    <property type="entry name" value="Intergrase catalytic core"/>
    <property type="match status" value="1"/>
</dbReference>
<feature type="region of interest" description="Disordered" evidence="2">
    <location>
        <begin position="392"/>
        <end position="484"/>
    </location>
</feature>
<evidence type="ECO:0000256" key="1">
    <source>
        <dbReference type="ARBA" id="ARBA00023125"/>
    </source>
</evidence>
<dbReference type="PANTHER" id="PTHR33050:SF7">
    <property type="entry name" value="RIBONUCLEASE H"/>
    <property type="match status" value="1"/>
</dbReference>
<evidence type="ECO:0008006" key="7">
    <source>
        <dbReference type="Google" id="ProtNLM"/>
    </source>
</evidence>
<feature type="non-terminal residue" evidence="5">
    <location>
        <position position="1"/>
    </location>
</feature>
<dbReference type="InterPro" id="IPR040911">
    <property type="entry name" value="Exostosin_GT47"/>
</dbReference>
<dbReference type="EMBL" id="LGRX02034810">
    <property type="protein sequence ID" value="KAK3236854.1"/>
    <property type="molecule type" value="Genomic_DNA"/>
</dbReference>
<dbReference type="GO" id="GO:0015074">
    <property type="term" value="P:DNA integration"/>
    <property type="evidence" value="ECO:0007669"/>
    <property type="project" value="InterPro"/>
</dbReference>
<dbReference type="GO" id="GO:0003677">
    <property type="term" value="F:DNA binding"/>
    <property type="evidence" value="ECO:0007669"/>
    <property type="project" value="UniProtKB-KW"/>
</dbReference>
<dbReference type="InterPro" id="IPR043502">
    <property type="entry name" value="DNA/RNA_pol_sf"/>
</dbReference>
<evidence type="ECO:0000259" key="3">
    <source>
        <dbReference type="Pfam" id="PF00078"/>
    </source>
</evidence>
<dbReference type="GO" id="GO:0006310">
    <property type="term" value="P:DNA recombination"/>
    <property type="evidence" value="ECO:0007669"/>
    <property type="project" value="InterPro"/>
</dbReference>
<gene>
    <name evidence="5" type="ORF">CYMTET_53030</name>
</gene>
<evidence type="ECO:0000313" key="6">
    <source>
        <dbReference type="Proteomes" id="UP001190700"/>
    </source>
</evidence>
<dbReference type="Proteomes" id="UP001190700">
    <property type="component" value="Unassembled WGS sequence"/>
</dbReference>
<feature type="domain" description="Exostosin GT47" evidence="4">
    <location>
        <begin position="23"/>
        <end position="245"/>
    </location>
</feature>
<dbReference type="InterPro" id="IPR010998">
    <property type="entry name" value="Integrase_recombinase_N"/>
</dbReference>
<evidence type="ECO:0000313" key="5">
    <source>
        <dbReference type="EMBL" id="KAK3236854.1"/>
    </source>
</evidence>
<feature type="domain" description="Reverse transcriptase" evidence="3">
    <location>
        <begin position="815"/>
        <end position="907"/>
    </location>
</feature>
<dbReference type="SUPFAM" id="SSF56672">
    <property type="entry name" value="DNA/RNA polymerases"/>
    <property type="match status" value="1"/>
</dbReference>
<name>A0AAE0BJI9_9CHLO</name>
<dbReference type="Gene3D" id="3.30.70.270">
    <property type="match status" value="1"/>
</dbReference>
<dbReference type="Pfam" id="PF03016">
    <property type="entry name" value="Exostosin_GT47"/>
    <property type="match status" value="1"/>
</dbReference>
<dbReference type="Pfam" id="PF00078">
    <property type="entry name" value="RVT_1"/>
    <property type="match status" value="1"/>
</dbReference>
<evidence type="ECO:0000259" key="4">
    <source>
        <dbReference type="Pfam" id="PF03016"/>
    </source>
</evidence>
<keyword evidence="1" id="KW-0238">DNA-binding</keyword>
<dbReference type="InterPro" id="IPR043128">
    <property type="entry name" value="Rev_trsase/Diguanyl_cyclase"/>
</dbReference>
<reference evidence="5 6" key="1">
    <citation type="journal article" date="2015" name="Genome Biol. Evol.">
        <title>Comparative Genomics of a Bacterivorous Green Alga Reveals Evolutionary Causalities and Consequences of Phago-Mixotrophic Mode of Nutrition.</title>
        <authorList>
            <person name="Burns J.A."/>
            <person name="Paasch A."/>
            <person name="Narechania A."/>
            <person name="Kim E."/>
        </authorList>
    </citation>
    <scope>NUCLEOTIDE SEQUENCE [LARGE SCALE GENOMIC DNA]</scope>
    <source>
        <strain evidence="5 6">PLY_AMNH</strain>
    </source>
</reference>
<feature type="compositionally biased region" description="Acidic residues" evidence="2">
    <location>
        <begin position="398"/>
        <end position="468"/>
    </location>
</feature>
<organism evidence="5 6">
    <name type="scientific">Cymbomonas tetramitiformis</name>
    <dbReference type="NCBI Taxonomy" id="36881"/>
    <lineage>
        <taxon>Eukaryota</taxon>
        <taxon>Viridiplantae</taxon>
        <taxon>Chlorophyta</taxon>
        <taxon>Pyramimonadophyceae</taxon>
        <taxon>Pyramimonadales</taxon>
        <taxon>Pyramimonadaceae</taxon>
        <taxon>Cymbomonas</taxon>
    </lineage>
</organism>
<proteinExistence type="predicted"/>